<dbReference type="GeneID" id="117362814"/>
<evidence type="ECO:0000256" key="8">
    <source>
        <dbReference type="SAM" id="MobiDB-lite"/>
    </source>
</evidence>
<evidence type="ECO:0000313" key="10">
    <source>
        <dbReference type="RefSeq" id="XP_033805711.1"/>
    </source>
</evidence>
<dbReference type="CTD" id="53820"/>
<dbReference type="RefSeq" id="XP_033805711.1">
    <property type="nucleotide sequence ID" value="XM_033949820.1"/>
</dbReference>
<evidence type="ECO:0000256" key="2">
    <source>
        <dbReference type="ARBA" id="ARBA00006944"/>
    </source>
</evidence>
<keyword evidence="4" id="KW-0805">Transcription regulation</keyword>
<dbReference type="InParanoid" id="A0A6P8RKQ8"/>
<dbReference type="Proteomes" id="UP000515159">
    <property type="component" value="Chromosome 6"/>
</dbReference>
<dbReference type="InterPro" id="IPR028127">
    <property type="entry name" value="Ripply_fam"/>
</dbReference>
<keyword evidence="9" id="KW-1185">Reference proteome</keyword>
<dbReference type="OrthoDB" id="9905973at2759"/>
<dbReference type="GO" id="GO:0000122">
    <property type="term" value="P:negative regulation of transcription by RNA polymerase II"/>
    <property type="evidence" value="ECO:0007669"/>
    <property type="project" value="TreeGrafter"/>
</dbReference>
<sequence length="212" mass="23326">MESAPCSLQARMCLCARRISSTHLQQPRQPDSDIIIWRPWTLTARDAEMERRQRPSASEGDQGSIRQKGALGFQHPVRLYMPRSKCHEYLHHLGEKALAGFPVQATIHFYDDDSDSEDDDEAEFCQVSDRSAASAEMRLLGTRDRGDRQTAECLEGDSAAGEAACASPDTPERRTSLQTVTGPVAMSSTHCTGSLIPVAKCTEKQPASQHPA</sequence>
<keyword evidence="6" id="KW-0539">Nucleus</keyword>
<keyword evidence="5" id="KW-0804">Transcription</keyword>
<feature type="compositionally biased region" description="Polar residues" evidence="8">
    <location>
        <begin position="55"/>
        <end position="65"/>
    </location>
</feature>
<evidence type="ECO:0000256" key="4">
    <source>
        <dbReference type="ARBA" id="ARBA00023015"/>
    </source>
</evidence>
<dbReference type="GO" id="GO:0009880">
    <property type="term" value="P:embryonic pattern specification"/>
    <property type="evidence" value="ECO:0007669"/>
    <property type="project" value="TreeGrafter"/>
</dbReference>
<evidence type="ECO:0000256" key="1">
    <source>
        <dbReference type="ARBA" id="ARBA00004123"/>
    </source>
</evidence>
<gene>
    <name evidence="10" type="primary">RIPPLY3</name>
</gene>
<evidence type="ECO:0000256" key="3">
    <source>
        <dbReference type="ARBA" id="ARBA00022473"/>
    </source>
</evidence>
<comment type="similarity">
    <text evidence="2">Belongs to the ripply family.</text>
</comment>
<dbReference type="KEGG" id="gsh:117362814"/>
<evidence type="ECO:0000256" key="5">
    <source>
        <dbReference type="ARBA" id="ARBA00023163"/>
    </source>
</evidence>
<accession>A0A6P8RKQ8</accession>
<evidence type="ECO:0000313" key="9">
    <source>
        <dbReference type="Proteomes" id="UP000515159"/>
    </source>
</evidence>
<feature type="region of interest" description="Disordered" evidence="8">
    <location>
        <begin position="48"/>
        <end position="68"/>
    </location>
</feature>
<protein>
    <recommendedName>
        <fullName evidence="7">Protein ripply3</fullName>
    </recommendedName>
</protein>
<dbReference type="GO" id="GO:0005634">
    <property type="term" value="C:nucleus"/>
    <property type="evidence" value="ECO:0007669"/>
    <property type="project" value="UniProtKB-SubCell"/>
</dbReference>
<evidence type="ECO:0000256" key="6">
    <source>
        <dbReference type="ARBA" id="ARBA00023242"/>
    </source>
</evidence>
<keyword evidence="3" id="KW-0217">Developmental protein</keyword>
<dbReference type="PANTHER" id="PTHR16770">
    <property type="entry name" value="PROTEIN RIPPLY-LIKE"/>
    <property type="match status" value="1"/>
</dbReference>
<reference evidence="10" key="1">
    <citation type="submission" date="2025-08" db="UniProtKB">
        <authorList>
            <consortium name="RefSeq"/>
        </authorList>
    </citation>
    <scope>IDENTIFICATION</scope>
</reference>
<proteinExistence type="inferred from homology"/>
<evidence type="ECO:0000256" key="7">
    <source>
        <dbReference type="ARBA" id="ARBA00040827"/>
    </source>
</evidence>
<dbReference type="Pfam" id="PF14998">
    <property type="entry name" value="Ripply"/>
    <property type="match status" value="1"/>
</dbReference>
<dbReference type="PANTHER" id="PTHR16770:SF4">
    <property type="entry name" value="PROTEIN RIPPLY3"/>
    <property type="match status" value="1"/>
</dbReference>
<comment type="subcellular location">
    <subcellularLocation>
        <location evidence="1">Nucleus</location>
    </subcellularLocation>
</comment>
<name>A0A6P8RKQ8_GEOSA</name>
<organism evidence="9 10">
    <name type="scientific">Geotrypetes seraphini</name>
    <name type="common">Gaboon caecilian</name>
    <name type="synonym">Caecilia seraphini</name>
    <dbReference type="NCBI Taxonomy" id="260995"/>
    <lineage>
        <taxon>Eukaryota</taxon>
        <taxon>Metazoa</taxon>
        <taxon>Chordata</taxon>
        <taxon>Craniata</taxon>
        <taxon>Vertebrata</taxon>
        <taxon>Euteleostomi</taxon>
        <taxon>Amphibia</taxon>
        <taxon>Gymnophiona</taxon>
        <taxon>Geotrypetes</taxon>
    </lineage>
</organism>
<dbReference type="AlphaFoldDB" id="A0A6P8RKQ8"/>